<organism evidence="2 3">
    <name type="scientific">Halomonas chromatireducens</name>
    <dbReference type="NCBI Taxonomy" id="507626"/>
    <lineage>
        <taxon>Bacteria</taxon>
        <taxon>Pseudomonadati</taxon>
        <taxon>Pseudomonadota</taxon>
        <taxon>Gammaproteobacteria</taxon>
        <taxon>Oceanospirillales</taxon>
        <taxon>Halomonadaceae</taxon>
        <taxon>Halomonas</taxon>
    </lineage>
</organism>
<dbReference type="RefSeq" id="WP_066446993.1">
    <property type="nucleotide sequence ID" value="NZ_CP014226.1"/>
</dbReference>
<dbReference type="PATRIC" id="fig|507626.3.peg.1450"/>
<reference evidence="2 3" key="2">
    <citation type="submission" date="2016-02" db="EMBL/GenBank/DDBJ databases">
        <authorList>
            <person name="Wen L."/>
            <person name="He K."/>
            <person name="Yang H."/>
        </authorList>
    </citation>
    <scope>NUCLEOTIDE SEQUENCE [LARGE SCALE GENOMIC DNA]</scope>
    <source>
        <strain evidence="2 3">AGD 8-3</strain>
    </source>
</reference>
<evidence type="ECO:0000256" key="1">
    <source>
        <dbReference type="SAM" id="MobiDB-lite"/>
    </source>
</evidence>
<proteinExistence type="predicted"/>
<dbReference type="OrthoDB" id="9946248at2"/>
<name>A0A120JVX5_9GAMM</name>
<dbReference type="KEGG" id="hco:LOKO_01465"/>
<feature type="compositionally biased region" description="Basic and acidic residues" evidence="1">
    <location>
        <begin position="33"/>
        <end position="45"/>
    </location>
</feature>
<reference evidence="2 3" key="1">
    <citation type="journal article" date="2016" name="Genome Announc.">
        <title>Draft Genome Sequence of 'Halomonas chromatireducens' Strain AGD 8-3, a Haloalkaliphilic Chromate- and Selenite-Reducing Gammaproteobacterium.</title>
        <authorList>
            <person name="Sharko F.S."/>
            <person name="Shapovalova A.A."/>
            <person name="Tsygankova S.V."/>
            <person name="Komova A.V."/>
            <person name="Boulygina E.S."/>
            <person name="Teslyuk A.B."/>
            <person name="Gotovtsev P.M."/>
            <person name="Namsaraev Z.B."/>
            <person name="Khijniak T.V."/>
            <person name="Nedoluzhko A.V."/>
            <person name="Vasilov R.G."/>
        </authorList>
    </citation>
    <scope>NUCLEOTIDE SEQUENCE [LARGE SCALE GENOMIC DNA]</scope>
    <source>
        <strain evidence="2 3">AGD 8-3</strain>
    </source>
</reference>
<evidence type="ECO:0000313" key="3">
    <source>
        <dbReference type="Proteomes" id="UP000063387"/>
    </source>
</evidence>
<dbReference type="EMBL" id="CP014226">
    <property type="protein sequence ID" value="AMD00533.1"/>
    <property type="molecule type" value="Genomic_DNA"/>
</dbReference>
<protein>
    <submittedName>
        <fullName evidence="2">Uncharacterized protein</fullName>
    </submittedName>
</protein>
<dbReference type="AlphaFoldDB" id="A0A120JVX5"/>
<sequence length="62" mass="7414">MLRLLALAAGAYWLRKPENRKLAEDKLKEAWNRVMHGPDKRKQDIRPYQTSQRPNPERDQDL</sequence>
<keyword evidence="3" id="KW-1185">Reference proteome</keyword>
<gene>
    <name evidence="2" type="ORF">LOKO_01465</name>
</gene>
<dbReference type="Proteomes" id="UP000063387">
    <property type="component" value="Chromosome"/>
</dbReference>
<evidence type="ECO:0000313" key="2">
    <source>
        <dbReference type="EMBL" id="AMD00533.1"/>
    </source>
</evidence>
<accession>A0A120JVX5</accession>
<feature type="region of interest" description="Disordered" evidence="1">
    <location>
        <begin position="33"/>
        <end position="62"/>
    </location>
</feature>